<reference evidence="1" key="1">
    <citation type="submission" date="2020-10" db="EMBL/GenBank/DDBJ databases">
        <authorList>
            <person name="Gilroy R."/>
        </authorList>
    </citation>
    <scope>NUCLEOTIDE SEQUENCE</scope>
    <source>
        <strain evidence="1">20514</strain>
    </source>
</reference>
<dbReference type="PROSITE" id="PS00018">
    <property type="entry name" value="EF_HAND_1"/>
    <property type="match status" value="1"/>
</dbReference>
<organism evidence="1 2">
    <name type="scientific">Candidatus Cryptobacteroides merdigallinarum</name>
    <dbReference type="NCBI Taxonomy" id="2840770"/>
    <lineage>
        <taxon>Bacteria</taxon>
        <taxon>Pseudomonadati</taxon>
        <taxon>Bacteroidota</taxon>
        <taxon>Bacteroidia</taxon>
        <taxon>Bacteroidales</taxon>
        <taxon>Candidatus Cryptobacteroides</taxon>
    </lineage>
</organism>
<accession>A0A9D9EMG9</accession>
<dbReference type="EMBL" id="JADIMQ010000017">
    <property type="protein sequence ID" value="MBO8447864.1"/>
    <property type="molecule type" value="Genomic_DNA"/>
</dbReference>
<name>A0A9D9EMG9_9BACT</name>
<gene>
    <name evidence="1" type="ORF">IAC29_01165</name>
</gene>
<sequence>MRKIFLMALSVLAAVAGGCVKEDILLRDSGVEEGLPVAATLKFSVEGEKVMTRAAQDKVYENRVENMYILIFDASGNRIDLDGTSFFTPSNGLNVREDGTPDPEKGTSGVYGTVSIKTKTAVGARIAAVANLTTETTRTAYDIDAADLDAVTTLSGLESLVVDVSPSVERGALFLMTGFAYGPDGSQSIDIVGNAEGSATLDCTLQLRRADAKVEVIVTSEKADPLWTEFSFEPKTWSVVNVPEKSLLLPYSVAGIEGPWADPDGRDWDAGRIVEDKAEDYFSVQDRPFEEITVSESDNTKYYTGGSFVFYMPENRKRYKTEITETDASKAYALRDDSNTSPVDGSANGKPGQVYENTDFKYADDFSTYLVLTGHLSYIDKEKYNVNADVRFIIHLGYQTVNANDYDTRRNGHYKYNVKIRGIDNIVVEVTNADGDNEARPGYEGDVVYSNNTIFELDSHFDRCLLEISPDKVSDQMTWGVKTEFSSGIHAIGSTSFDGVEDYRWIKFAINKKYGTGHGVYLKYPGDQAYREDTDVEAASFDGKALMDIDQLIRYLKHVKASDPEMSELVPDNVPADNRHVCITAFVDENVYAEDPVTGVTDLNLWKNSTDKDNRQMHIIIPFSDGSGTDKDIVYSPDGNSSVVNSLYTFTQSPVRTVYNVNSTTLSKAWGLESRMEVVDGSDKAGRLEPGDVSLGDDQRNGRANMMKWVSGKKWSDIVDTEVQYGLQYGYEKAAYACMLRNRDLNGDNNVDDNEVRWYLASIDQLVDIYLGESALDEASRLYPRNAADRPGGSSVYWHYTSSSYNSGDNEGKGAPWVLWAEEGASRGSFHYDDGGSPVVNGSKYAYRCVRNLGVPLDDVGQVPDSLIRVISNNDGSYILDMSNMNEKALRTNKETTPLPAHNERSETNKPYVRFSVTKDVYTNGDILEPINGGHTGPYTDEDTRDETGYNWINRHDWTFFQNPENNPCPSGYRIPNQRELLIMTTRLKPEQWPKYSETATYWHRTSGAWWPPSFKEEELSVTFSNLAPQIYICQTSFSMNGTGPYSDTRDGFLWGYEKNVFMLQNYRNSQEESGYVRCVRDE</sequence>
<dbReference type="PROSITE" id="PS51257">
    <property type="entry name" value="PROKAR_LIPOPROTEIN"/>
    <property type="match status" value="1"/>
</dbReference>
<dbReference type="InterPro" id="IPR018247">
    <property type="entry name" value="EF_Hand_1_Ca_BS"/>
</dbReference>
<reference evidence="1" key="2">
    <citation type="journal article" date="2021" name="PeerJ">
        <title>Extensive microbial diversity within the chicken gut microbiome revealed by metagenomics and culture.</title>
        <authorList>
            <person name="Gilroy R."/>
            <person name="Ravi A."/>
            <person name="Getino M."/>
            <person name="Pursley I."/>
            <person name="Horton D.L."/>
            <person name="Alikhan N.F."/>
            <person name="Baker D."/>
            <person name="Gharbi K."/>
            <person name="Hall N."/>
            <person name="Watson M."/>
            <person name="Adriaenssens E.M."/>
            <person name="Foster-Nyarko E."/>
            <person name="Jarju S."/>
            <person name="Secka A."/>
            <person name="Antonio M."/>
            <person name="Oren A."/>
            <person name="Chaudhuri R.R."/>
            <person name="La Ragione R."/>
            <person name="Hildebrand F."/>
            <person name="Pallen M.J."/>
        </authorList>
    </citation>
    <scope>NUCLEOTIDE SEQUENCE</scope>
    <source>
        <strain evidence="1">20514</strain>
    </source>
</reference>
<comment type="caution">
    <text evidence="1">The sequence shown here is derived from an EMBL/GenBank/DDBJ whole genome shotgun (WGS) entry which is preliminary data.</text>
</comment>
<protein>
    <submittedName>
        <fullName evidence="1">DUF4906 domain-containing protein</fullName>
    </submittedName>
</protein>
<dbReference type="Gene3D" id="2.60.40.2580">
    <property type="match status" value="1"/>
</dbReference>
<proteinExistence type="predicted"/>
<dbReference type="AlphaFoldDB" id="A0A9D9EMG9"/>
<dbReference type="Proteomes" id="UP000810252">
    <property type="component" value="Unassembled WGS sequence"/>
</dbReference>
<evidence type="ECO:0000313" key="2">
    <source>
        <dbReference type="Proteomes" id="UP000810252"/>
    </source>
</evidence>
<evidence type="ECO:0000313" key="1">
    <source>
        <dbReference type="EMBL" id="MBO8447864.1"/>
    </source>
</evidence>